<organism evidence="3 4">
    <name type="scientific">Penicillium canescens</name>
    <dbReference type="NCBI Taxonomy" id="5083"/>
    <lineage>
        <taxon>Eukaryota</taxon>
        <taxon>Fungi</taxon>
        <taxon>Dikarya</taxon>
        <taxon>Ascomycota</taxon>
        <taxon>Pezizomycotina</taxon>
        <taxon>Eurotiomycetes</taxon>
        <taxon>Eurotiomycetidae</taxon>
        <taxon>Eurotiales</taxon>
        <taxon>Aspergillaceae</taxon>
        <taxon>Penicillium</taxon>
    </lineage>
</organism>
<feature type="compositionally biased region" description="Low complexity" evidence="1">
    <location>
        <begin position="45"/>
        <end position="55"/>
    </location>
</feature>
<dbReference type="Proteomes" id="UP001219568">
    <property type="component" value="Unassembled WGS sequence"/>
</dbReference>
<feature type="compositionally biased region" description="Polar residues" evidence="1">
    <location>
        <begin position="22"/>
        <end position="31"/>
    </location>
</feature>
<accession>A0AAD6HZH5</accession>
<keyword evidence="4" id="KW-1185">Reference proteome</keyword>
<feature type="region of interest" description="Disordered" evidence="1">
    <location>
        <begin position="22"/>
        <end position="58"/>
    </location>
</feature>
<keyword evidence="2" id="KW-0472">Membrane</keyword>
<comment type="caution">
    <text evidence="3">The sequence shown here is derived from an EMBL/GenBank/DDBJ whole genome shotgun (WGS) entry which is preliminary data.</text>
</comment>
<evidence type="ECO:0000313" key="3">
    <source>
        <dbReference type="EMBL" id="KAJ6022693.1"/>
    </source>
</evidence>
<gene>
    <name evidence="3" type="ORF">N7460_013088</name>
</gene>
<name>A0AAD6HZH5_PENCN</name>
<sequence>MRPDPVILTSVSGCAKTEVPQLANQVSNKQVDSQEDKKEIPPSLDTTRTDTPTTDAKSNNTIQVSRVTTSFATEREDLIGALKLIAESIAQQRQVAAQSIIHHWLSWVVMGIVFAGIFFVMYNDSSDCGRIILTCTGALMVGLLLTRNSVAGYLDLAENTGTWKWLYGPDESENIRNTEKWRNYRPLKKHQLTSENAYDIVVIVRYQSAVIATLVLRVVRCDQLNSKSGIRRTASQRPIGQNHAAFIRALTVAYRYRYLGLGGALLRVAVMMREENNWKSIEFADRHAMSPQVLPKHFIFSSSGLARAWVDRLRDIVLEYQKGSGEFPWLLDEDHKARDGKLPPYLQLDVQFEKLKATQISGEMLLSYSNYPNEHW</sequence>
<evidence type="ECO:0000256" key="1">
    <source>
        <dbReference type="SAM" id="MobiDB-lite"/>
    </source>
</evidence>
<protein>
    <submittedName>
        <fullName evidence="3">Uncharacterized protein</fullName>
    </submittedName>
</protein>
<reference evidence="3" key="1">
    <citation type="journal article" date="2023" name="IMA Fungus">
        <title>Comparative genomic study of the Penicillium genus elucidates a diverse pangenome and 15 lateral gene transfer events.</title>
        <authorList>
            <person name="Petersen C."/>
            <person name="Sorensen T."/>
            <person name="Nielsen M.R."/>
            <person name="Sondergaard T.E."/>
            <person name="Sorensen J.L."/>
            <person name="Fitzpatrick D.A."/>
            <person name="Frisvad J.C."/>
            <person name="Nielsen K.L."/>
        </authorList>
    </citation>
    <scope>NUCLEOTIDE SEQUENCE</scope>
    <source>
        <strain evidence="3">IBT 15450</strain>
    </source>
</reference>
<dbReference type="AlphaFoldDB" id="A0AAD6HZH5"/>
<proteinExistence type="predicted"/>
<evidence type="ECO:0000313" key="4">
    <source>
        <dbReference type="Proteomes" id="UP001219568"/>
    </source>
</evidence>
<keyword evidence="2" id="KW-1133">Transmembrane helix</keyword>
<keyword evidence="2" id="KW-0812">Transmembrane</keyword>
<reference evidence="3" key="2">
    <citation type="submission" date="2023-01" db="EMBL/GenBank/DDBJ databases">
        <authorList>
            <person name="Petersen C."/>
        </authorList>
    </citation>
    <scope>NUCLEOTIDE SEQUENCE</scope>
    <source>
        <strain evidence="3">IBT 15450</strain>
    </source>
</reference>
<evidence type="ECO:0000256" key="2">
    <source>
        <dbReference type="SAM" id="Phobius"/>
    </source>
</evidence>
<feature type="transmembrane region" description="Helical" evidence="2">
    <location>
        <begin position="104"/>
        <end position="122"/>
    </location>
</feature>
<dbReference type="EMBL" id="JAQJZL010000016">
    <property type="protein sequence ID" value="KAJ6022693.1"/>
    <property type="molecule type" value="Genomic_DNA"/>
</dbReference>